<keyword evidence="6" id="KW-0472">Membrane</keyword>
<evidence type="ECO:0000313" key="8">
    <source>
        <dbReference type="Proteomes" id="UP001219518"/>
    </source>
</evidence>
<dbReference type="GO" id="GO:0005743">
    <property type="term" value="C:mitochondrial inner membrane"/>
    <property type="evidence" value="ECO:0007669"/>
    <property type="project" value="UniProtKB-SubCell"/>
</dbReference>
<evidence type="ECO:0000256" key="6">
    <source>
        <dbReference type="ARBA" id="ARBA00023136"/>
    </source>
</evidence>
<comment type="caution">
    <text evidence="7">The sequence shown here is derived from an EMBL/GenBank/DDBJ whole genome shotgun (WGS) entry which is preliminary data.</text>
</comment>
<accession>A0AAE1GSG5</accession>
<dbReference type="Pfam" id="PF10231">
    <property type="entry name" value="COA8"/>
    <property type="match status" value="1"/>
</dbReference>
<keyword evidence="5" id="KW-0496">Mitochondrion</keyword>
<sequence>MMSLFLRRTLFVKYEIPFKVLPVSTCSTSDCVSASNNKIPPNQAGVQNDVIGPPNKVSNLRPVVFYIPPDETTLEKHFRIEREKVQNWNEDFWIKHNSAFLKESNEFRKKKLEGHHSNQTSVSAEEMSEFYKSFLDKNWKTHVSYNFQWYRKNFHLLYLAVKVKISKFMKHHN</sequence>
<protein>
    <submittedName>
        <fullName evidence="7">COA8 family protein</fullName>
    </submittedName>
</protein>
<keyword evidence="3" id="KW-0999">Mitochondrion inner membrane</keyword>
<evidence type="ECO:0000256" key="2">
    <source>
        <dbReference type="ARBA" id="ARBA00005453"/>
    </source>
</evidence>
<comment type="similarity">
    <text evidence="2">Belongs to the COA8 family.</text>
</comment>
<dbReference type="EMBL" id="JAHWGI010000026">
    <property type="protein sequence ID" value="KAK3907936.1"/>
    <property type="molecule type" value="Genomic_DNA"/>
</dbReference>
<organism evidence="7 8">
    <name type="scientific">Frankliniella fusca</name>
    <dbReference type="NCBI Taxonomy" id="407009"/>
    <lineage>
        <taxon>Eukaryota</taxon>
        <taxon>Metazoa</taxon>
        <taxon>Ecdysozoa</taxon>
        <taxon>Arthropoda</taxon>
        <taxon>Hexapoda</taxon>
        <taxon>Insecta</taxon>
        <taxon>Pterygota</taxon>
        <taxon>Neoptera</taxon>
        <taxon>Paraneoptera</taxon>
        <taxon>Thysanoptera</taxon>
        <taxon>Terebrantia</taxon>
        <taxon>Thripoidea</taxon>
        <taxon>Thripidae</taxon>
        <taxon>Frankliniella</taxon>
    </lineage>
</organism>
<name>A0AAE1GSG5_9NEOP</name>
<evidence type="ECO:0000256" key="5">
    <source>
        <dbReference type="ARBA" id="ARBA00023128"/>
    </source>
</evidence>
<dbReference type="Proteomes" id="UP001219518">
    <property type="component" value="Unassembled WGS sequence"/>
</dbReference>
<dbReference type="PANTHER" id="PTHR31107:SF2">
    <property type="entry name" value="CYTOCHROME C OXIDASE ASSEMBLY FACTOR 8"/>
    <property type="match status" value="1"/>
</dbReference>
<reference evidence="7" key="2">
    <citation type="journal article" date="2023" name="BMC Genomics">
        <title>Pest status, molecular evolution, and epigenetic factors derived from the genome assembly of Frankliniella fusca, a thysanopteran phytovirus vector.</title>
        <authorList>
            <person name="Catto M.A."/>
            <person name="Labadie P.E."/>
            <person name="Jacobson A.L."/>
            <person name="Kennedy G.G."/>
            <person name="Srinivasan R."/>
            <person name="Hunt B.G."/>
        </authorList>
    </citation>
    <scope>NUCLEOTIDE SEQUENCE</scope>
    <source>
        <strain evidence="7">PL_HMW_Pooled</strain>
    </source>
</reference>
<evidence type="ECO:0000256" key="1">
    <source>
        <dbReference type="ARBA" id="ARBA00004443"/>
    </source>
</evidence>
<keyword evidence="4" id="KW-0809">Transit peptide</keyword>
<dbReference type="GO" id="GO:0097193">
    <property type="term" value="P:intrinsic apoptotic signaling pathway"/>
    <property type="evidence" value="ECO:0007669"/>
    <property type="project" value="InterPro"/>
</dbReference>
<proteinExistence type="inferred from homology"/>
<evidence type="ECO:0000256" key="3">
    <source>
        <dbReference type="ARBA" id="ARBA00022792"/>
    </source>
</evidence>
<evidence type="ECO:0000256" key="4">
    <source>
        <dbReference type="ARBA" id="ARBA00022946"/>
    </source>
</evidence>
<reference evidence="7" key="1">
    <citation type="submission" date="2021-07" db="EMBL/GenBank/DDBJ databases">
        <authorList>
            <person name="Catto M.A."/>
            <person name="Jacobson A."/>
            <person name="Kennedy G."/>
            <person name="Labadie P."/>
            <person name="Hunt B.G."/>
            <person name="Srinivasan R."/>
        </authorList>
    </citation>
    <scope>NUCLEOTIDE SEQUENCE</scope>
    <source>
        <strain evidence="7">PL_HMW_Pooled</strain>
        <tissue evidence="7">Head</tissue>
    </source>
</reference>
<comment type="subcellular location">
    <subcellularLocation>
        <location evidence="1">Mitochondrion inner membrane</location>
        <topology evidence="1">Peripheral membrane protein</topology>
        <orientation evidence="1">Matrix side</orientation>
    </subcellularLocation>
</comment>
<gene>
    <name evidence="7" type="ORF">KUF71_018573</name>
</gene>
<dbReference type="AlphaFoldDB" id="A0AAE1GSG5"/>
<keyword evidence="8" id="KW-1185">Reference proteome</keyword>
<evidence type="ECO:0000313" key="7">
    <source>
        <dbReference type="EMBL" id="KAK3907936.1"/>
    </source>
</evidence>
<dbReference type="InterPro" id="IPR018796">
    <property type="entry name" value="COA8"/>
</dbReference>
<dbReference type="PANTHER" id="PTHR31107">
    <property type="entry name" value="APOPTOGENIC PROTEIN 1, MITOCHONDRIAL"/>
    <property type="match status" value="1"/>
</dbReference>